<dbReference type="Gene3D" id="1.10.510.10">
    <property type="entry name" value="Transferase(Phosphotransferase) domain 1"/>
    <property type="match status" value="1"/>
</dbReference>
<dbReference type="InterPro" id="IPR011009">
    <property type="entry name" value="Kinase-like_dom_sf"/>
</dbReference>
<evidence type="ECO:0000256" key="2">
    <source>
        <dbReference type="ARBA" id="ARBA00022741"/>
    </source>
</evidence>
<evidence type="ECO:0000256" key="1">
    <source>
        <dbReference type="ARBA" id="ARBA00022679"/>
    </source>
</evidence>
<dbReference type="SMART" id="SM00220">
    <property type="entry name" value="S_TKc"/>
    <property type="match status" value="1"/>
</dbReference>
<evidence type="ECO:0000256" key="5">
    <source>
        <dbReference type="SAM" id="MobiDB-lite"/>
    </source>
</evidence>
<protein>
    <submittedName>
        <fullName evidence="8">Ligand-binding protein SH3</fullName>
    </submittedName>
</protein>
<dbReference type="Pfam" id="PF00069">
    <property type="entry name" value="Pkinase"/>
    <property type="match status" value="1"/>
</dbReference>
<keyword evidence="6" id="KW-1133">Transmembrane helix</keyword>
<keyword evidence="1" id="KW-0808">Transferase</keyword>
<feature type="transmembrane region" description="Helical" evidence="6">
    <location>
        <begin position="346"/>
        <end position="367"/>
    </location>
</feature>
<organism evidence="8 9">
    <name type="scientific">Candidatus Viridilinea halotolerans</name>
    <dbReference type="NCBI Taxonomy" id="2491704"/>
    <lineage>
        <taxon>Bacteria</taxon>
        <taxon>Bacillati</taxon>
        <taxon>Chloroflexota</taxon>
        <taxon>Chloroflexia</taxon>
        <taxon>Chloroflexales</taxon>
        <taxon>Chloroflexineae</taxon>
        <taxon>Oscillochloridaceae</taxon>
        <taxon>Candidatus Viridilinea</taxon>
    </lineage>
</organism>
<keyword evidence="6" id="KW-0812">Transmembrane</keyword>
<name>A0A426U455_9CHLR</name>
<dbReference type="Gene3D" id="3.30.200.20">
    <property type="entry name" value="Phosphorylase Kinase, domain 1"/>
    <property type="match status" value="1"/>
</dbReference>
<feature type="domain" description="Protein kinase" evidence="7">
    <location>
        <begin position="21"/>
        <end position="276"/>
    </location>
</feature>
<sequence>MTRDQTTDQDAADAPLLFGRYRVSAQLGNTRWAQVYAASDERLRRRVLLHLFRKDLVGQERPRTLFLAEITQMAHRSHPALLEVFDSGEVGGRPFVVTEFCSGRPLGGLGLLTVEQALLYLRQITAAVATCQRQIDPALPQGLYHPPISSSNVLLVDEGQVRLVESWFLPPEAIQADQAHYRAPELSEGQPATHATAVYALGLLLYELLTGTRPVRGSDARATALAHLHARIPPLRQMQPNLYAPSLEALLARATERRPAERFSDAQSLGVALDSLWRELGAATRQLAPQRIPAVAPATPPVALPPTHATAAPRAMSSFGRKPRNANQRREPNALPWRKQQMVSNLLAWLLMTTMLVAVVGTSYYAVVGLVGGSERMPNPIAWISDRFGNSEIYVVNIAEGLNLRREPNAFDASNIVAVIPNGAMVRKLDGPRIEDNIPWLRVRAEVDGRPVEGWMSLNYLRPR</sequence>
<keyword evidence="4" id="KW-0067">ATP-binding</keyword>
<evidence type="ECO:0000256" key="4">
    <source>
        <dbReference type="ARBA" id="ARBA00022840"/>
    </source>
</evidence>
<dbReference type="SUPFAM" id="SSF56112">
    <property type="entry name" value="Protein kinase-like (PK-like)"/>
    <property type="match status" value="1"/>
</dbReference>
<dbReference type="GO" id="GO:0004674">
    <property type="term" value="F:protein serine/threonine kinase activity"/>
    <property type="evidence" value="ECO:0007669"/>
    <property type="project" value="TreeGrafter"/>
</dbReference>
<keyword evidence="3" id="KW-0418">Kinase</keyword>
<evidence type="ECO:0000256" key="6">
    <source>
        <dbReference type="SAM" id="Phobius"/>
    </source>
</evidence>
<dbReference type="PANTHER" id="PTHR43289:SF34">
    <property type="entry name" value="SERINE_THREONINE-PROTEIN KINASE YBDM-RELATED"/>
    <property type="match status" value="1"/>
</dbReference>
<keyword evidence="2" id="KW-0547">Nucleotide-binding</keyword>
<keyword evidence="6" id="KW-0472">Membrane</keyword>
<gene>
    <name evidence="8" type="ORF">EI684_06495</name>
</gene>
<dbReference type="PROSITE" id="PS50011">
    <property type="entry name" value="PROTEIN_KINASE_DOM"/>
    <property type="match status" value="1"/>
</dbReference>
<reference evidence="8 9" key="1">
    <citation type="submission" date="2018-12" db="EMBL/GenBank/DDBJ databases">
        <title>Genome Sequence of Candidatus Viridilinea halotolerans isolated from saline sulfide-rich spring.</title>
        <authorList>
            <person name="Grouzdev D.S."/>
            <person name="Burganskaya E.I."/>
            <person name="Krutkina M.S."/>
            <person name="Sukhacheva M.V."/>
            <person name="Gorlenko V.M."/>
        </authorList>
    </citation>
    <scope>NUCLEOTIDE SEQUENCE [LARGE SCALE GENOMIC DNA]</scope>
    <source>
        <strain evidence="8">Chok-6</strain>
    </source>
</reference>
<dbReference type="InterPro" id="IPR000719">
    <property type="entry name" value="Prot_kinase_dom"/>
</dbReference>
<dbReference type="PANTHER" id="PTHR43289">
    <property type="entry name" value="MITOGEN-ACTIVATED PROTEIN KINASE KINASE KINASE 20-RELATED"/>
    <property type="match status" value="1"/>
</dbReference>
<dbReference type="Proteomes" id="UP000280307">
    <property type="component" value="Unassembled WGS sequence"/>
</dbReference>
<dbReference type="GO" id="GO:0005524">
    <property type="term" value="F:ATP binding"/>
    <property type="evidence" value="ECO:0007669"/>
    <property type="project" value="UniProtKB-KW"/>
</dbReference>
<dbReference type="EMBL" id="RSAS01000247">
    <property type="protein sequence ID" value="RRR74687.1"/>
    <property type="molecule type" value="Genomic_DNA"/>
</dbReference>
<evidence type="ECO:0000259" key="7">
    <source>
        <dbReference type="PROSITE" id="PS50011"/>
    </source>
</evidence>
<accession>A0A426U455</accession>
<proteinExistence type="predicted"/>
<dbReference type="Gene3D" id="2.30.30.40">
    <property type="entry name" value="SH3 Domains"/>
    <property type="match status" value="1"/>
</dbReference>
<evidence type="ECO:0000313" key="8">
    <source>
        <dbReference type="EMBL" id="RRR74687.1"/>
    </source>
</evidence>
<evidence type="ECO:0000256" key="3">
    <source>
        <dbReference type="ARBA" id="ARBA00022777"/>
    </source>
</evidence>
<dbReference type="AlphaFoldDB" id="A0A426U455"/>
<comment type="caution">
    <text evidence="8">The sequence shown here is derived from an EMBL/GenBank/DDBJ whole genome shotgun (WGS) entry which is preliminary data.</text>
</comment>
<evidence type="ECO:0000313" key="9">
    <source>
        <dbReference type="Proteomes" id="UP000280307"/>
    </source>
</evidence>
<feature type="region of interest" description="Disordered" evidence="5">
    <location>
        <begin position="308"/>
        <end position="333"/>
    </location>
</feature>